<protein>
    <submittedName>
        <fullName evidence="1">Uncharacterized protein</fullName>
    </submittedName>
</protein>
<evidence type="ECO:0000313" key="2">
    <source>
        <dbReference type="Proteomes" id="UP000290289"/>
    </source>
</evidence>
<organism evidence="1 2">
    <name type="scientific">Malus domestica</name>
    <name type="common">Apple</name>
    <name type="synonym">Pyrus malus</name>
    <dbReference type="NCBI Taxonomy" id="3750"/>
    <lineage>
        <taxon>Eukaryota</taxon>
        <taxon>Viridiplantae</taxon>
        <taxon>Streptophyta</taxon>
        <taxon>Embryophyta</taxon>
        <taxon>Tracheophyta</taxon>
        <taxon>Spermatophyta</taxon>
        <taxon>Magnoliopsida</taxon>
        <taxon>eudicotyledons</taxon>
        <taxon>Gunneridae</taxon>
        <taxon>Pentapetalae</taxon>
        <taxon>rosids</taxon>
        <taxon>fabids</taxon>
        <taxon>Rosales</taxon>
        <taxon>Rosaceae</taxon>
        <taxon>Amygdaloideae</taxon>
        <taxon>Maleae</taxon>
        <taxon>Malus</taxon>
    </lineage>
</organism>
<comment type="caution">
    <text evidence="1">The sequence shown here is derived from an EMBL/GenBank/DDBJ whole genome shotgun (WGS) entry which is preliminary data.</text>
</comment>
<sequence length="63" mass="7212">MSSPILISNDVYSPHNNALNSINNRKNNLYTLNRTSIWSLGTVKLVVQVEPYNHLVTFHFRAV</sequence>
<dbReference type="Proteomes" id="UP000290289">
    <property type="component" value="Chromosome 8"/>
</dbReference>
<name>A0A498JFC6_MALDO</name>
<reference evidence="1 2" key="1">
    <citation type="submission" date="2018-10" db="EMBL/GenBank/DDBJ databases">
        <title>A high-quality apple genome assembly.</title>
        <authorList>
            <person name="Hu J."/>
        </authorList>
    </citation>
    <scope>NUCLEOTIDE SEQUENCE [LARGE SCALE GENOMIC DNA]</scope>
    <source>
        <strain evidence="2">cv. HFTH1</strain>
        <tissue evidence="1">Young leaf</tissue>
    </source>
</reference>
<dbReference type="AlphaFoldDB" id="A0A498JFC6"/>
<gene>
    <name evidence="1" type="ORF">DVH24_042518</name>
</gene>
<keyword evidence="2" id="KW-1185">Reference proteome</keyword>
<dbReference type="EMBL" id="RDQH01000334">
    <property type="protein sequence ID" value="RXH92744.1"/>
    <property type="molecule type" value="Genomic_DNA"/>
</dbReference>
<proteinExistence type="predicted"/>
<accession>A0A498JFC6</accession>
<evidence type="ECO:0000313" key="1">
    <source>
        <dbReference type="EMBL" id="RXH92744.1"/>
    </source>
</evidence>